<keyword evidence="2" id="KW-1185">Reference proteome</keyword>
<gene>
    <name evidence="1" type="ORF">BACCAP_00137</name>
</gene>
<accession>A6NPM1</accession>
<dbReference type="AlphaFoldDB" id="A6NPM1"/>
<protein>
    <submittedName>
        <fullName evidence="1">Uncharacterized protein</fullName>
    </submittedName>
</protein>
<evidence type="ECO:0000313" key="1">
    <source>
        <dbReference type="EMBL" id="EDN02103.1"/>
    </source>
</evidence>
<evidence type="ECO:0000313" key="2">
    <source>
        <dbReference type="Proteomes" id="UP000003639"/>
    </source>
</evidence>
<comment type="caution">
    <text evidence="1">The sequence shown here is derived from an EMBL/GenBank/DDBJ whole genome shotgun (WGS) entry which is preliminary data.</text>
</comment>
<dbReference type="Proteomes" id="UP000003639">
    <property type="component" value="Unassembled WGS sequence"/>
</dbReference>
<sequence>MLCYHSKFFYLMQAALPSKTAQTVRKTAGSAKRSPP</sequence>
<reference evidence="1 2" key="2">
    <citation type="submission" date="2007-06" db="EMBL/GenBank/DDBJ databases">
        <title>Draft genome sequence of Pseudoflavonifractor capillosus ATCC 29799.</title>
        <authorList>
            <person name="Sudarsanam P."/>
            <person name="Ley R."/>
            <person name="Guruge J."/>
            <person name="Turnbaugh P.J."/>
            <person name="Mahowald M."/>
            <person name="Liep D."/>
            <person name="Gordon J."/>
        </authorList>
    </citation>
    <scope>NUCLEOTIDE SEQUENCE [LARGE SCALE GENOMIC DNA]</scope>
    <source>
        <strain evidence="1 2">ATCC 29799</strain>
    </source>
</reference>
<name>A6NPM1_9FIRM</name>
<reference evidence="1 2" key="1">
    <citation type="submission" date="2007-04" db="EMBL/GenBank/DDBJ databases">
        <authorList>
            <person name="Fulton L."/>
            <person name="Clifton S."/>
            <person name="Fulton B."/>
            <person name="Xu J."/>
            <person name="Minx P."/>
            <person name="Pepin K.H."/>
            <person name="Johnson M."/>
            <person name="Thiruvilangam P."/>
            <person name="Bhonagiri V."/>
            <person name="Nash W.E."/>
            <person name="Mardis E.R."/>
            <person name="Wilson R.K."/>
        </authorList>
    </citation>
    <scope>NUCLEOTIDE SEQUENCE [LARGE SCALE GENOMIC DNA]</scope>
    <source>
        <strain evidence="1 2">ATCC 29799</strain>
    </source>
</reference>
<organism evidence="1 2">
    <name type="scientific">Pseudoflavonifractor capillosus ATCC 29799</name>
    <dbReference type="NCBI Taxonomy" id="411467"/>
    <lineage>
        <taxon>Bacteria</taxon>
        <taxon>Bacillati</taxon>
        <taxon>Bacillota</taxon>
        <taxon>Clostridia</taxon>
        <taxon>Eubacteriales</taxon>
        <taxon>Oscillospiraceae</taxon>
        <taxon>Pseudoflavonifractor</taxon>
    </lineage>
</organism>
<dbReference type="STRING" id="411467.BACCAP_00137"/>
<dbReference type="EMBL" id="AAXG02000001">
    <property type="protein sequence ID" value="EDN02103.1"/>
    <property type="molecule type" value="Genomic_DNA"/>
</dbReference>
<proteinExistence type="predicted"/>